<dbReference type="InterPro" id="IPR001173">
    <property type="entry name" value="Glyco_trans_2-like"/>
</dbReference>
<dbReference type="PANTHER" id="PTHR43179">
    <property type="entry name" value="RHAMNOSYLTRANSFERASE WBBL"/>
    <property type="match status" value="1"/>
</dbReference>
<dbReference type="RefSeq" id="WP_079687607.1">
    <property type="nucleotide sequence ID" value="NZ_FUZU01000002.1"/>
</dbReference>
<accession>A0A1T5LF18</accession>
<dbReference type="AlphaFoldDB" id="A0A1T5LF18"/>
<keyword evidence="3" id="KW-1185">Reference proteome</keyword>
<gene>
    <name evidence="2" type="ORF">SAMN05660236_3048</name>
</gene>
<dbReference type="InterPro" id="IPR029044">
    <property type="entry name" value="Nucleotide-diphossugar_trans"/>
</dbReference>
<dbReference type="Proteomes" id="UP000190961">
    <property type="component" value="Unassembled WGS sequence"/>
</dbReference>
<sequence length="274" mass="32305">MRDLSASIVAYKNSASMLTQTIHSFLKSTVHSKLFILDNSPTDDLKYLAYNSRIHYIFNNRNVGFGAGHNIILNKILNESKYHVILNPDVYFDQSVIPTLYKFMEQHHEAGQVMPKVLYPDGKLQPLCKLLPSPKVLIMRRFLGFFKSQLEKENLQYELHLSGYDKIMNVPFLSGCFMFLRTEALRKVGLFDERFFLYTEDTDLTRRIHKHYQTLYFPDTAIYHHHARGSYKDAKLLFCNIQSAIRYFNKWGWTKDNERKLFNERTLLQLKDIS</sequence>
<feature type="domain" description="Glycosyltransferase 2-like" evidence="1">
    <location>
        <begin position="8"/>
        <end position="186"/>
    </location>
</feature>
<evidence type="ECO:0000313" key="3">
    <source>
        <dbReference type="Proteomes" id="UP000190961"/>
    </source>
</evidence>
<organism evidence="2 3">
    <name type="scientific">Ohtaekwangia koreensis</name>
    <dbReference type="NCBI Taxonomy" id="688867"/>
    <lineage>
        <taxon>Bacteria</taxon>
        <taxon>Pseudomonadati</taxon>
        <taxon>Bacteroidota</taxon>
        <taxon>Cytophagia</taxon>
        <taxon>Cytophagales</taxon>
        <taxon>Fulvivirgaceae</taxon>
        <taxon>Ohtaekwangia</taxon>
    </lineage>
</organism>
<dbReference type="OrthoDB" id="9771846at2"/>
<evidence type="ECO:0000259" key="1">
    <source>
        <dbReference type="Pfam" id="PF00535"/>
    </source>
</evidence>
<name>A0A1T5LF18_9BACT</name>
<dbReference type="PANTHER" id="PTHR43179:SF10">
    <property type="entry name" value="GLYCOSYL TRANSFERASE"/>
    <property type="match status" value="1"/>
</dbReference>
<dbReference type="SUPFAM" id="SSF53448">
    <property type="entry name" value="Nucleotide-diphospho-sugar transferases"/>
    <property type="match status" value="1"/>
</dbReference>
<proteinExistence type="predicted"/>
<protein>
    <recommendedName>
        <fullName evidence="1">Glycosyltransferase 2-like domain-containing protein</fullName>
    </recommendedName>
</protein>
<dbReference type="STRING" id="688867.SAMN05660236_3048"/>
<evidence type="ECO:0000313" key="2">
    <source>
        <dbReference type="EMBL" id="SKC74259.1"/>
    </source>
</evidence>
<dbReference type="CDD" id="cd04186">
    <property type="entry name" value="GT_2_like_c"/>
    <property type="match status" value="1"/>
</dbReference>
<reference evidence="2 3" key="1">
    <citation type="submission" date="2017-02" db="EMBL/GenBank/DDBJ databases">
        <authorList>
            <person name="Peterson S.W."/>
        </authorList>
    </citation>
    <scope>NUCLEOTIDE SEQUENCE [LARGE SCALE GENOMIC DNA]</scope>
    <source>
        <strain evidence="2 3">DSM 25262</strain>
    </source>
</reference>
<dbReference type="Pfam" id="PF00535">
    <property type="entry name" value="Glycos_transf_2"/>
    <property type="match status" value="1"/>
</dbReference>
<dbReference type="EMBL" id="FUZU01000002">
    <property type="protein sequence ID" value="SKC74259.1"/>
    <property type="molecule type" value="Genomic_DNA"/>
</dbReference>
<dbReference type="Gene3D" id="3.90.550.10">
    <property type="entry name" value="Spore Coat Polysaccharide Biosynthesis Protein SpsA, Chain A"/>
    <property type="match status" value="1"/>
</dbReference>